<keyword evidence="9" id="KW-0378">Hydrolase</keyword>
<dbReference type="EC" id="3.1.13.4" evidence="5"/>
<evidence type="ECO:0000256" key="9">
    <source>
        <dbReference type="ARBA" id="ARBA00022801"/>
    </source>
</evidence>
<dbReference type="InterPro" id="IPR006941">
    <property type="entry name" value="RNase_CAF1"/>
</dbReference>
<keyword evidence="13" id="KW-0804">Transcription</keyword>
<evidence type="ECO:0000256" key="8">
    <source>
        <dbReference type="ARBA" id="ARBA00022723"/>
    </source>
</evidence>
<dbReference type="InterPro" id="IPR039637">
    <property type="entry name" value="CNOT7/CNOT8/Pop2"/>
</dbReference>
<dbReference type="GO" id="GO:0005737">
    <property type="term" value="C:cytoplasm"/>
    <property type="evidence" value="ECO:0007669"/>
    <property type="project" value="UniProtKB-SubCell"/>
</dbReference>
<evidence type="ECO:0000256" key="11">
    <source>
        <dbReference type="ARBA" id="ARBA00022884"/>
    </source>
</evidence>
<evidence type="ECO:0000256" key="2">
    <source>
        <dbReference type="ARBA" id="ARBA00004123"/>
    </source>
</evidence>
<dbReference type="GO" id="GO:0030014">
    <property type="term" value="C:CCR4-NOT complex"/>
    <property type="evidence" value="ECO:0007669"/>
    <property type="project" value="InterPro"/>
</dbReference>
<evidence type="ECO:0000256" key="12">
    <source>
        <dbReference type="ARBA" id="ARBA00023015"/>
    </source>
</evidence>
<keyword evidence="6" id="KW-0963">Cytoplasm</keyword>
<comment type="caution">
    <text evidence="15">The sequence shown here is derived from an EMBL/GenBank/DDBJ whole genome shotgun (WGS) entry which is preliminary data.</text>
</comment>
<dbReference type="Gene3D" id="3.30.420.10">
    <property type="entry name" value="Ribonuclease H-like superfamily/Ribonuclease H"/>
    <property type="match status" value="1"/>
</dbReference>
<dbReference type="Pfam" id="PF04857">
    <property type="entry name" value="CAF1"/>
    <property type="match status" value="2"/>
</dbReference>
<keyword evidence="7" id="KW-0540">Nuclease</keyword>
<dbReference type="OrthoDB" id="1164111at2759"/>
<dbReference type="Proteomes" id="UP000186804">
    <property type="component" value="Unassembled WGS sequence"/>
</dbReference>
<evidence type="ECO:0000256" key="3">
    <source>
        <dbReference type="ARBA" id="ARBA00004496"/>
    </source>
</evidence>
<dbReference type="VEuPathDB" id="CryptoDB:cand_034200"/>
<keyword evidence="14" id="KW-0539">Nucleus</keyword>
<dbReference type="EMBL" id="LRBS01000002">
    <property type="protein sequence ID" value="OII78362.1"/>
    <property type="molecule type" value="Genomic_DNA"/>
</dbReference>
<gene>
    <name evidence="15" type="ORF">cand_034200</name>
</gene>
<dbReference type="RefSeq" id="XP_067070208.1">
    <property type="nucleotide sequence ID" value="XM_067213646.1"/>
</dbReference>
<dbReference type="InterPro" id="IPR036397">
    <property type="entry name" value="RNaseH_sf"/>
</dbReference>
<dbReference type="GO" id="GO:0005634">
    <property type="term" value="C:nucleus"/>
    <property type="evidence" value="ECO:0007669"/>
    <property type="project" value="UniProtKB-SubCell"/>
</dbReference>
<dbReference type="GO" id="GO:0003723">
    <property type="term" value="F:RNA binding"/>
    <property type="evidence" value="ECO:0007669"/>
    <property type="project" value="UniProtKB-KW"/>
</dbReference>
<evidence type="ECO:0000256" key="14">
    <source>
        <dbReference type="ARBA" id="ARBA00023242"/>
    </source>
</evidence>
<evidence type="ECO:0000256" key="6">
    <source>
        <dbReference type="ARBA" id="ARBA00022490"/>
    </source>
</evidence>
<organism evidence="15 16">
    <name type="scientific">Cryptosporidium andersoni</name>
    <dbReference type="NCBI Taxonomy" id="117008"/>
    <lineage>
        <taxon>Eukaryota</taxon>
        <taxon>Sar</taxon>
        <taxon>Alveolata</taxon>
        <taxon>Apicomplexa</taxon>
        <taxon>Conoidasida</taxon>
        <taxon>Coccidia</taxon>
        <taxon>Eucoccidiorida</taxon>
        <taxon>Eimeriorina</taxon>
        <taxon>Cryptosporidiidae</taxon>
        <taxon>Cryptosporidium</taxon>
    </lineage>
</organism>
<dbReference type="FunFam" id="3.30.420.10:FF:000048">
    <property type="entry name" value="CCR4-associated factor 1, putative"/>
    <property type="match status" value="1"/>
</dbReference>
<evidence type="ECO:0000256" key="4">
    <source>
        <dbReference type="ARBA" id="ARBA00008372"/>
    </source>
</evidence>
<evidence type="ECO:0000256" key="13">
    <source>
        <dbReference type="ARBA" id="ARBA00023163"/>
    </source>
</evidence>
<keyword evidence="12" id="KW-0805">Transcription regulation</keyword>
<accession>A0A1J4MVR0</accession>
<comment type="subcellular location">
    <subcellularLocation>
        <location evidence="3">Cytoplasm</location>
    </subcellularLocation>
    <subcellularLocation>
        <location evidence="2">Nucleus</location>
    </subcellularLocation>
</comment>
<comment type="similarity">
    <text evidence="4">Belongs to the CAF1 family.</text>
</comment>
<dbReference type="InterPro" id="IPR012337">
    <property type="entry name" value="RNaseH-like_sf"/>
</dbReference>
<evidence type="ECO:0000256" key="1">
    <source>
        <dbReference type="ARBA" id="ARBA00001663"/>
    </source>
</evidence>
<dbReference type="GeneID" id="92367604"/>
<evidence type="ECO:0000313" key="15">
    <source>
        <dbReference type="EMBL" id="OII78362.1"/>
    </source>
</evidence>
<dbReference type="SUPFAM" id="SSF53098">
    <property type="entry name" value="Ribonuclease H-like"/>
    <property type="match status" value="1"/>
</dbReference>
<evidence type="ECO:0000256" key="7">
    <source>
        <dbReference type="ARBA" id="ARBA00022722"/>
    </source>
</evidence>
<keyword evidence="8" id="KW-0479">Metal-binding</keyword>
<comment type="catalytic activity">
    <reaction evidence="1">
        <text>Exonucleolytic cleavage of poly(A) to 5'-AMP.</text>
        <dbReference type="EC" id="3.1.13.4"/>
    </reaction>
</comment>
<protein>
    <recommendedName>
        <fullName evidence="5">poly(A)-specific ribonuclease</fullName>
        <ecNumber evidence="5">3.1.13.4</ecNumber>
    </recommendedName>
</protein>
<evidence type="ECO:0000256" key="10">
    <source>
        <dbReference type="ARBA" id="ARBA00022839"/>
    </source>
</evidence>
<keyword evidence="11" id="KW-0694">RNA-binding</keyword>
<keyword evidence="10" id="KW-0269">Exonuclease</keyword>
<reference evidence="15 16" key="1">
    <citation type="submission" date="2016-10" db="EMBL/GenBank/DDBJ databases">
        <title>Reductive evolution of mitochondrial metabolism and differential evolution of invasion-related proteins in Cryptosporidium.</title>
        <authorList>
            <person name="Liu S."/>
            <person name="Roellig D.M."/>
            <person name="Guo Y."/>
            <person name="Li N."/>
            <person name="Frace M.A."/>
            <person name="Tang K."/>
            <person name="Zhang L."/>
            <person name="Feng Y."/>
            <person name="Xiao L."/>
        </authorList>
    </citation>
    <scope>NUCLEOTIDE SEQUENCE [LARGE SCALE GENOMIC DNA]</scope>
    <source>
        <strain evidence="15">30847</strain>
    </source>
</reference>
<proteinExistence type="inferred from homology"/>
<dbReference type="PANTHER" id="PTHR10797">
    <property type="entry name" value="CCR4-NOT TRANSCRIPTION COMPLEX SUBUNIT"/>
    <property type="match status" value="1"/>
</dbReference>
<sequence>MNPNVYQQESTIYEVWQHNIKDAFEYISHIIDEYPYVAIDTEFPGVVVRPTNNIYEYYYQTVRCNVDLLKVIQIGMSFRNKYGLSPSSVVSTFQFNLKFDMDNDIYSQESIQFLRHSGVDFDKHQDHGIDFFYFGELMYGSGLILNPKIKWISFHGCYDFAYLIKILTCSPLPETESEFISLVNMLFPSLYDIKFVLKQLTNLNNLTSLQKLSEHLQIQRIGIAHQAGSDALITCCTFFKLCQLYLNSCIDDDKFKGQIYGFGLTLPSIAKH</sequence>
<keyword evidence="16" id="KW-1185">Reference proteome</keyword>
<dbReference type="AlphaFoldDB" id="A0A1J4MVR0"/>
<evidence type="ECO:0000313" key="16">
    <source>
        <dbReference type="Proteomes" id="UP000186804"/>
    </source>
</evidence>
<name>A0A1J4MVR0_9CRYT</name>
<evidence type="ECO:0000256" key="5">
    <source>
        <dbReference type="ARBA" id="ARBA00012161"/>
    </source>
</evidence>
<dbReference type="GO" id="GO:0004535">
    <property type="term" value="F:poly(A)-specific ribonuclease activity"/>
    <property type="evidence" value="ECO:0007669"/>
    <property type="project" value="UniProtKB-EC"/>
</dbReference>
<dbReference type="GO" id="GO:0046872">
    <property type="term" value="F:metal ion binding"/>
    <property type="evidence" value="ECO:0007669"/>
    <property type="project" value="UniProtKB-KW"/>
</dbReference>